<dbReference type="KEGG" id="llu:AKJ09_00037"/>
<dbReference type="RefSeq" id="WP_146644932.1">
    <property type="nucleotide sequence ID" value="NZ_CP012333.1"/>
</dbReference>
<organism evidence="1 2">
    <name type="scientific">Labilithrix luteola</name>
    <dbReference type="NCBI Taxonomy" id="1391654"/>
    <lineage>
        <taxon>Bacteria</taxon>
        <taxon>Pseudomonadati</taxon>
        <taxon>Myxococcota</taxon>
        <taxon>Polyangia</taxon>
        <taxon>Polyangiales</taxon>
        <taxon>Labilitrichaceae</taxon>
        <taxon>Labilithrix</taxon>
    </lineage>
</organism>
<reference evidence="1 2" key="1">
    <citation type="submission" date="2015-08" db="EMBL/GenBank/DDBJ databases">
        <authorList>
            <person name="Babu N.S."/>
            <person name="Beckwith C.J."/>
            <person name="Beseler K.G."/>
            <person name="Brison A."/>
            <person name="Carone J.V."/>
            <person name="Caskin T.P."/>
            <person name="Diamond M."/>
            <person name="Durham M.E."/>
            <person name="Foxe J.M."/>
            <person name="Go M."/>
            <person name="Henderson B.A."/>
            <person name="Jones I.B."/>
            <person name="McGettigan J.A."/>
            <person name="Micheletti S.J."/>
            <person name="Nasrallah M.E."/>
            <person name="Ortiz D."/>
            <person name="Piller C.R."/>
            <person name="Privatt S.R."/>
            <person name="Schneider S.L."/>
            <person name="Sharp S."/>
            <person name="Smith T.C."/>
            <person name="Stanton J.D."/>
            <person name="Ullery H.E."/>
            <person name="Wilson R.J."/>
            <person name="Serrano M.G."/>
            <person name="Buck G."/>
            <person name="Lee V."/>
            <person name="Wang Y."/>
            <person name="Carvalho R."/>
            <person name="Voegtly L."/>
            <person name="Shi R."/>
            <person name="Duckworth R."/>
            <person name="Johnson A."/>
            <person name="Loviza R."/>
            <person name="Walstead R."/>
            <person name="Shah Z."/>
            <person name="Kiflezghi M."/>
            <person name="Wade K."/>
            <person name="Ball S.L."/>
            <person name="Bradley K.W."/>
            <person name="Asai D.J."/>
            <person name="Bowman C.A."/>
            <person name="Russell D.A."/>
            <person name="Pope W.H."/>
            <person name="Jacobs-Sera D."/>
            <person name="Hendrix R.W."/>
            <person name="Hatfull G.F."/>
        </authorList>
    </citation>
    <scope>NUCLEOTIDE SEQUENCE [LARGE SCALE GENOMIC DNA]</scope>
    <source>
        <strain evidence="1 2">DSM 27648</strain>
    </source>
</reference>
<dbReference type="Proteomes" id="UP000064967">
    <property type="component" value="Chromosome"/>
</dbReference>
<dbReference type="PATRIC" id="fig|1391654.3.peg.42"/>
<protein>
    <submittedName>
        <fullName evidence="1">Uncharacterized protein</fullName>
    </submittedName>
</protein>
<evidence type="ECO:0000313" key="2">
    <source>
        <dbReference type="Proteomes" id="UP000064967"/>
    </source>
</evidence>
<sequence>MAGETSVIHVPFAGGLDEKIAKEYLDASARQAAIVNGDFVKVGAIDKRAGLKHLPNALIAGSTVLPALTSGTRIVGWSRSSLSILCSTGLYQHVTAPVGGTTAGGVVGVASLPNVACLRRHITTGDQYAPPTLVDCVYSGQLLRIAIFWDSSFNLLASVYDVASGNVILEPVLIYANTGSVDAGTIPRVVSAFDLPGIANGNPRPVIVIQDQKTTRVDYIQYNPAANAFTAPTTLVATCTIVDVSPYEDDPANGWLVAYDVAGTPPKIRTAYWRPGGLQTSVDQSLAAGESLGVSCYVVGRYGQSVFVFWSANTATTMRLWAQRRDANYAFASGTGGLNGNGTTNYASAPYTTGAFFPVSGAALLGTNKAFVTYWGRGTPDSSGNGPSPFRLNWTVIIDFAGSPTTLASGRGGFGLYPATRPFVVNGEVYQPLYYNLDYVISSTEASKSQQLTLYLCKYQGVGDNMPAGTVSTDVCRPVTTVAPRIAANAGQGILDLFGGFHTGMPSTVSRTATRVAVGLKTRGDTATMAGPSWAVDFFWDQASTQSLYQTSEIGAELSISGAVPFVADGQSAFEDGFFNYPELTYVKGVAPDPPTSTMPPGQYSFAVVYRSVDSSGLTHRSAPFITAPFTVSTGSGAPVLYITPPIPSYRDVLATSTTVGKVFADIYMTRTTGGSLYYKDSIVVSNTGQAAAPTSIRYPATGQIGAMPPATNPLLYTTGGALDNVNPPASLIQIAHQDRKALVDETLRNVWFSKAFTPGEAPGFNESLVVPFPDGGDITALGSMDGKFVVFKARSVWVMEGDGPSDAGTNSTWSTPQAIATDVGAKAWQSVVLTPRGLMFQAPNNGIYLLGRDLQVDFIGKSVIDQTSDFPVIVSVTLAPSSTQVRFACQNTAGTDQILVVYDYLLGQWTTHEYGQLSAPVASTCLTFGSQQFTVLTTDGHLWQERTPTDPNRCMDQDVTGRNCFVPTTITVPFIKTQVQGYQRMRRIQTFCEQQDDCGLLVNLAFNYDETIRQTATWTSQQLQPLNIRGLVETYVSAAYNKQMSVQVSISDTPGAAMTTGAGMRFAAMALELQNLGPRYKLSGAAARR</sequence>
<keyword evidence="2" id="KW-1185">Reference proteome</keyword>
<evidence type="ECO:0000313" key="1">
    <source>
        <dbReference type="EMBL" id="AKU93373.1"/>
    </source>
</evidence>
<gene>
    <name evidence="1" type="ORF">AKJ09_00037</name>
</gene>
<accession>A0A0K1PIJ6</accession>
<dbReference type="EMBL" id="CP012333">
    <property type="protein sequence ID" value="AKU93373.1"/>
    <property type="molecule type" value="Genomic_DNA"/>
</dbReference>
<dbReference type="AlphaFoldDB" id="A0A0K1PIJ6"/>
<proteinExistence type="predicted"/>
<name>A0A0K1PIJ6_9BACT</name>